<dbReference type="EMBL" id="BQNB010014874">
    <property type="protein sequence ID" value="GJT33392.1"/>
    <property type="molecule type" value="Genomic_DNA"/>
</dbReference>
<name>A0ABQ5D4T9_9ASTR</name>
<feature type="region of interest" description="Disordered" evidence="1">
    <location>
        <begin position="42"/>
        <end position="68"/>
    </location>
</feature>
<feature type="compositionally biased region" description="Basic residues" evidence="1">
    <location>
        <begin position="51"/>
        <end position="68"/>
    </location>
</feature>
<evidence type="ECO:0008006" key="4">
    <source>
        <dbReference type="Google" id="ProtNLM"/>
    </source>
</evidence>
<sequence>MHNMGKTISELHALLIEYEKGLPKKAATSQVMAIQGGKIQKANKKSLNAKGKGKGKGKGKDKRNVSKIRHVKGAPECMKISGFMYEITNLELIKRLHDKIPKLVDEMMRVTAAFLRREVAASNQARKKALLAWKQQEARRK</sequence>
<evidence type="ECO:0000313" key="3">
    <source>
        <dbReference type="Proteomes" id="UP001151760"/>
    </source>
</evidence>
<protein>
    <recommendedName>
        <fullName evidence="4">Zinc finger, CCHC-type</fullName>
    </recommendedName>
</protein>
<gene>
    <name evidence="2" type="ORF">Tco_0923811</name>
</gene>
<organism evidence="2 3">
    <name type="scientific">Tanacetum coccineum</name>
    <dbReference type="NCBI Taxonomy" id="301880"/>
    <lineage>
        <taxon>Eukaryota</taxon>
        <taxon>Viridiplantae</taxon>
        <taxon>Streptophyta</taxon>
        <taxon>Embryophyta</taxon>
        <taxon>Tracheophyta</taxon>
        <taxon>Spermatophyta</taxon>
        <taxon>Magnoliopsida</taxon>
        <taxon>eudicotyledons</taxon>
        <taxon>Gunneridae</taxon>
        <taxon>Pentapetalae</taxon>
        <taxon>asterids</taxon>
        <taxon>campanulids</taxon>
        <taxon>Asterales</taxon>
        <taxon>Asteraceae</taxon>
        <taxon>Asteroideae</taxon>
        <taxon>Anthemideae</taxon>
        <taxon>Anthemidinae</taxon>
        <taxon>Tanacetum</taxon>
    </lineage>
</organism>
<accession>A0ABQ5D4T9</accession>
<evidence type="ECO:0000313" key="2">
    <source>
        <dbReference type="EMBL" id="GJT33392.1"/>
    </source>
</evidence>
<comment type="caution">
    <text evidence="2">The sequence shown here is derived from an EMBL/GenBank/DDBJ whole genome shotgun (WGS) entry which is preliminary data.</text>
</comment>
<dbReference type="Proteomes" id="UP001151760">
    <property type="component" value="Unassembled WGS sequence"/>
</dbReference>
<evidence type="ECO:0000256" key="1">
    <source>
        <dbReference type="SAM" id="MobiDB-lite"/>
    </source>
</evidence>
<proteinExistence type="predicted"/>
<reference evidence="2" key="2">
    <citation type="submission" date="2022-01" db="EMBL/GenBank/DDBJ databases">
        <authorList>
            <person name="Yamashiro T."/>
            <person name="Shiraishi A."/>
            <person name="Satake H."/>
            <person name="Nakayama K."/>
        </authorList>
    </citation>
    <scope>NUCLEOTIDE SEQUENCE</scope>
</reference>
<keyword evidence="3" id="KW-1185">Reference proteome</keyword>
<reference evidence="2" key="1">
    <citation type="journal article" date="2022" name="Int. J. Mol. Sci.">
        <title>Draft Genome of Tanacetum Coccineum: Genomic Comparison of Closely Related Tanacetum-Family Plants.</title>
        <authorList>
            <person name="Yamashiro T."/>
            <person name="Shiraishi A."/>
            <person name="Nakayama K."/>
            <person name="Satake H."/>
        </authorList>
    </citation>
    <scope>NUCLEOTIDE SEQUENCE</scope>
</reference>